<feature type="domain" description="AB hydrolase-1" evidence="2">
    <location>
        <begin position="26"/>
        <end position="160"/>
    </location>
</feature>
<evidence type="ECO:0000256" key="1">
    <source>
        <dbReference type="ARBA" id="ARBA00022801"/>
    </source>
</evidence>
<keyword evidence="1 3" id="KW-0378">Hydrolase</keyword>
<dbReference type="GO" id="GO:0016787">
    <property type="term" value="F:hydrolase activity"/>
    <property type="evidence" value="ECO:0007669"/>
    <property type="project" value="UniProtKB-KW"/>
</dbReference>
<evidence type="ECO:0000313" key="4">
    <source>
        <dbReference type="Proteomes" id="UP000252405"/>
    </source>
</evidence>
<dbReference type="PANTHER" id="PTHR43798:SF31">
    <property type="entry name" value="AB HYDROLASE SUPERFAMILY PROTEIN YCLE"/>
    <property type="match status" value="1"/>
</dbReference>
<dbReference type="OrthoDB" id="7055710at2"/>
<dbReference type="Pfam" id="PF00561">
    <property type="entry name" value="Abhydrolase_1"/>
    <property type="match status" value="1"/>
</dbReference>
<gene>
    <name evidence="3" type="ORF">DU505_07680</name>
</gene>
<dbReference type="PANTHER" id="PTHR43798">
    <property type="entry name" value="MONOACYLGLYCEROL LIPASE"/>
    <property type="match status" value="1"/>
</dbReference>
<keyword evidence="4" id="KW-1185">Reference proteome</keyword>
<sequence length="260" mass="28641">MKRSLPMPYVVNHPVKIHFQQIGEGPPLVLQHGFSDSISGWYEAGWVKRLGRHFRLIMIDARGHGFSDKPHSPTAYELGHRVADILTVIDTLGLERVHYLGYSMGGWIGLGLADTAPHRLLSMALGGIHPYGQDMSHYRTGVAGGMSRWARLVQQAAGGHMTDSGLRRIQANDPQALAAAVAYDRPALAGIANKRHCPCLLFVGENDPLLPQVERFSSELPETRLVRIDNADHVQTFYAAERLAPAILAHIKRNELPASV</sequence>
<dbReference type="Gene3D" id="3.40.50.1820">
    <property type="entry name" value="alpha/beta hydrolase"/>
    <property type="match status" value="1"/>
</dbReference>
<name>A0A368U511_9GAMM</name>
<dbReference type="AlphaFoldDB" id="A0A368U511"/>
<reference evidence="3 4" key="1">
    <citation type="submission" date="2018-07" db="EMBL/GenBank/DDBJ databases">
        <title>Halomonas montanilacus sp. nov., isolated from Lake Pengyan on Tibetan Plateau.</title>
        <authorList>
            <person name="Lu H."/>
            <person name="Xing P."/>
            <person name="Wu Q."/>
        </authorList>
    </citation>
    <scope>NUCLEOTIDE SEQUENCE [LARGE SCALE GENOMIC DNA]</scope>
    <source>
        <strain evidence="3 4">PYC7W</strain>
    </source>
</reference>
<dbReference type="InterPro" id="IPR029058">
    <property type="entry name" value="AB_hydrolase_fold"/>
</dbReference>
<comment type="caution">
    <text evidence="3">The sequence shown here is derived from an EMBL/GenBank/DDBJ whole genome shotgun (WGS) entry which is preliminary data.</text>
</comment>
<dbReference type="InterPro" id="IPR050266">
    <property type="entry name" value="AB_hydrolase_sf"/>
</dbReference>
<accession>A0A368U511</accession>
<dbReference type="InterPro" id="IPR000073">
    <property type="entry name" value="AB_hydrolase_1"/>
</dbReference>
<proteinExistence type="predicted"/>
<evidence type="ECO:0000313" key="3">
    <source>
        <dbReference type="EMBL" id="RCV90123.1"/>
    </source>
</evidence>
<dbReference type="GO" id="GO:0016020">
    <property type="term" value="C:membrane"/>
    <property type="evidence" value="ECO:0007669"/>
    <property type="project" value="TreeGrafter"/>
</dbReference>
<organism evidence="3 4">
    <name type="scientific">Billgrantia montanilacus</name>
    <dbReference type="NCBI Taxonomy" id="2282305"/>
    <lineage>
        <taxon>Bacteria</taxon>
        <taxon>Pseudomonadati</taxon>
        <taxon>Pseudomonadota</taxon>
        <taxon>Gammaproteobacteria</taxon>
        <taxon>Oceanospirillales</taxon>
        <taxon>Halomonadaceae</taxon>
        <taxon>Billgrantia</taxon>
    </lineage>
</organism>
<dbReference type="SUPFAM" id="SSF53474">
    <property type="entry name" value="alpha/beta-Hydrolases"/>
    <property type="match status" value="1"/>
</dbReference>
<evidence type="ECO:0000259" key="2">
    <source>
        <dbReference type="Pfam" id="PF00561"/>
    </source>
</evidence>
<protein>
    <submittedName>
        <fullName evidence="3">Alpha/beta hydrolase</fullName>
    </submittedName>
</protein>
<dbReference type="Proteomes" id="UP000252405">
    <property type="component" value="Unassembled WGS sequence"/>
</dbReference>
<dbReference type="EMBL" id="QPII01000004">
    <property type="protein sequence ID" value="RCV90123.1"/>
    <property type="molecule type" value="Genomic_DNA"/>
</dbReference>